<dbReference type="Proteomes" id="UP000032360">
    <property type="component" value="Unassembled WGS sequence"/>
</dbReference>
<accession>A0A0D8HKZ2</accession>
<organism evidence="1 2">
    <name type="scientific">Acidithrix ferrooxidans</name>
    <dbReference type="NCBI Taxonomy" id="1280514"/>
    <lineage>
        <taxon>Bacteria</taxon>
        <taxon>Bacillati</taxon>
        <taxon>Actinomycetota</taxon>
        <taxon>Acidimicrobiia</taxon>
        <taxon>Acidimicrobiales</taxon>
        <taxon>Acidimicrobiaceae</taxon>
        <taxon>Acidithrix</taxon>
    </lineage>
</organism>
<evidence type="ECO:0000313" key="2">
    <source>
        <dbReference type="Proteomes" id="UP000032360"/>
    </source>
</evidence>
<dbReference type="EMBL" id="JXYS01000014">
    <property type="protein sequence ID" value="KJF18519.1"/>
    <property type="molecule type" value="Genomic_DNA"/>
</dbReference>
<comment type="caution">
    <text evidence="1">The sequence shown here is derived from an EMBL/GenBank/DDBJ whole genome shotgun (WGS) entry which is preliminary data.</text>
</comment>
<dbReference type="AlphaFoldDB" id="A0A0D8HKZ2"/>
<keyword evidence="2" id="KW-1185">Reference proteome</keyword>
<name>A0A0D8HKZ2_9ACTN</name>
<protein>
    <submittedName>
        <fullName evidence="1">Uncharacterized protein</fullName>
    </submittedName>
</protein>
<evidence type="ECO:0000313" key="1">
    <source>
        <dbReference type="EMBL" id="KJF18519.1"/>
    </source>
</evidence>
<reference evidence="1 2" key="1">
    <citation type="submission" date="2015-01" db="EMBL/GenBank/DDBJ databases">
        <title>Draft genome of the acidophilic iron oxidizer Acidithrix ferrooxidans strain Py-F3.</title>
        <authorList>
            <person name="Poehlein A."/>
            <person name="Eisen S."/>
            <person name="Schloemann M."/>
            <person name="Johnson B.D."/>
            <person name="Daniel R."/>
            <person name="Muehling M."/>
        </authorList>
    </citation>
    <scope>NUCLEOTIDE SEQUENCE [LARGE SCALE GENOMIC DNA]</scope>
    <source>
        <strain evidence="1 2">Py-F3</strain>
    </source>
</reference>
<gene>
    <name evidence="1" type="ORF">AXFE_05990</name>
</gene>
<dbReference type="RefSeq" id="WP_052604384.1">
    <property type="nucleotide sequence ID" value="NZ_JXYS01000014.1"/>
</dbReference>
<proteinExistence type="predicted"/>
<sequence>MGTVTQEELQQTAQTLVKVRATLAKLDAQKDNKRVDPQRTAGQRAAVNEWRVKFDGWHDNLSEVDKERFVACVRTEQHKAARVAARQQALLQDQLDVGIVVNNDGHDLSI</sequence>